<evidence type="ECO:0000313" key="3">
    <source>
        <dbReference type="Proteomes" id="UP000035301"/>
    </source>
</evidence>
<keyword evidence="1" id="KW-0812">Transmembrane</keyword>
<reference evidence="2 3" key="1">
    <citation type="journal article" date="2015" name="Int. J. Syst. Evol. Microbiol.">
        <title>Methanoculleus sediminis sp. nov., a methanogen from sediments near a submarine mud volcano.</title>
        <authorList>
            <person name="Chen S.C."/>
            <person name="Chen M.F."/>
            <person name="Lai M.C."/>
            <person name="Weng C.Y."/>
            <person name="Wu S.Y."/>
            <person name="Lin S."/>
            <person name="Yang T.F."/>
            <person name="Chen P.C."/>
        </authorList>
    </citation>
    <scope>NUCLEOTIDE SEQUENCE [LARGE SCALE GENOMIC DNA]</scope>
    <source>
        <strain evidence="2 3">S3Fa</strain>
    </source>
</reference>
<dbReference type="OrthoDB" id="116923at2157"/>
<dbReference type="RefSeq" id="WP_048185347.1">
    <property type="nucleotide sequence ID" value="NZ_JXOJ01000007.1"/>
</dbReference>
<protein>
    <submittedName>
        <fullName evidence="2">Uncharacterized protein</fullName>
    </submittedName>
</protein>
<dbReference type="AlphaFoldDB" id="A0A0H1R3T7"/>
<keyword evidence="1" id="KW-0472">Membrane</keyword>
<name>A0A0H1R3T7_9EURY</name>
<comment type="caution">
    <text evidence="2">The sequence shown here is derived from an EMBL/GenBank/DDBJ whole genome shotgun (WGS) entry which is preliminary data.</text>
</comment>
<dbReference type="EMBL" id="JXOJ01000007">
    <property type="protein sequence ID" value="KLK87397.1"/>
    <property type="molecule type" value="Genomic_DNA"/>
</dbReference>
<dbReference type="Proteomes" id="UP000035301">
    <property type="component" value="Unassembled WGS sequence"/>
</dbReference>
<evidence type="ECO:0000256" key="1">
    <source>
        <dbReference type="SAM" id="Phobius"/>
    </source>
</evidence>
<accession>A0A0H1R3T7</accession>
<gene>
    <name evidence="2" type="ORF">SZ63_10975</name>
</gene>
<sequence length="361" mass="37874">MKRIAWLTIIVAMMLVGTASAAYVSISAPQTVYVGDPLKVTGTTTVEGLPKPTVNPGFSTEIILYRAQYMKHEIARKTIVVQADGTFSATFETDGLEPGQYSIEIVDPTLSTFGGSSTKQRTVILVDRSGSLKIDSPLNQNFDGTLDLRGEIADIGSAGVRVLVERDGFVVYGPEFVATDKNGAFSVEVPISEGGSYEVTFSDTKGYIGKAVFVVAGTPGPTPTEAMISASSPASRSAPAYFEVDTKSGIVTIATSAGIDWVVEYIDEDGESHKVNNKGMLEPETVEVAAKGGPVYVKVYPMSFNDSGTVQVSATNADSVRVSQTAPGLFGDATPTPAQAAPLPAALALLALLAVVFARRG</sequence>
<keyword evidence="1" id="KW-1133">Transmembrane helix</keyword>
<organism evidence="2 3">
    <name type="scientific">Methanoculleus sediminis</name>
    <dbReference type="NCBI Taxonomy" id="1550566"/>
    <lineage>
        <taxon>Archaea</taxon>
        <taxon>Methanobacteriati</taxon>
        <taxon>Methanobacteriota</taxon>
        <taxon>Stenosarchaea group</taxon>
        <taxon>Methanomicrobia</taxon>
        <taxon>Methanomicrobiales</taxon>
        <taxon>Methanomicrobiaceae</taxon>
        <taxon>Methanoculleus</taxon>
    </lineage>
</organism>
<feature type="transmembrane region" description="Helical" evidence="1">
    <location>
        <begin position="340"/>
        <end position="358"/>
    </location>
</feature>
<keyword evidence="3" id="KW-1185">Reference proteome</keyword>
<dbReference type="PATRIC" id="fig|1550566.3.peg.2396"/>
<proteinExistence type="predicted"/>
<evidence type="ECO:0000313" key="2">
    <source>
        <dbReference type="EMBL" id="KLK87397.1"/>
    </source>
</evidence>